<feature type="chain" id="PRO_5047345271" evidence="2">
    <location>
        <begin position="25"/>
        <end position="91"/>
    </location>
</feature>
<name>A0ABW6CNI2_9CAUL</name>
<accession>A0ABW6CNI2</accession>
<feature type="region of interest" description="Disordered" evidence="1">
    <location>
        <begin position="25"/>
        <end position="91"/>
    </location>
</feature>
<feature type="signal peptide" evidence="2">
    <location>
        <begin position="1"/>
        <end position="24"/>
    </location>
</feature>
<reference evidence="3 4" key="1">
    <citation type="submission" date="2022-09" db="EMBL/GenBank/DDBJ databases">
        <title>New species of Phenylobacterium.</title>
        <authorList>
            <person name="Mieszkin S."/>
        </authorList>
    </citation>
    <scope>NUCLEOTIDE SEQUENCE [LARGE SCALE GENOMIC DNA]</scope>
    <source>
        <strain evidence="3 4">HK31-G</strain>
    </source>
</reference>
<dbReference type="Proteomes" id="UP001598130">
    <property type="component" value="Unassembled WGS sequence"/>
</dbReference>
<sequence>MSIRDFLAASALSLGLVLTLTAPAAAQPHGKGGNYSLAPAPRPAPDRVAKPNQGETHCVCPMMKDAGALHRRPMTPGGDPQAQPATPGLPG</sequence>
<keyword evidence="4" id="KW-1185">Reference proteome</keyword>
<proteinExistence type="predicted"/>
<protein>
    <submittedName>
        <fullName evidence="3">Uncharacterized protein</fullName>
    </submittedName>
</protein>
<evidence type="ECO:0000313" key="4">
    <source>
        <dbReference type="Proteomes" id="UP001598130"/>
    </source>
</evidence>
<gene>
    <name evidence="3" type="ORF">OCL97_07595</name>
</gene>
<evidence type="ECO:0000313" key="3">
    <source>
        <dbReference type="EMBL" id="MFD3263823.1"/>
    </source>
</evidence>
<keyword evidence="2" id="KW-0732">Signal</keyword>
<evidence type="ECO:0000256" key="1">
    <source>
        <dbReference type="SAM" id="MobiDB-lite"/>
    </source>
</evidence>
<evidence type="ECO:0000256" key="2">
    <source>
        <dbReference type="SAM" id="SignalP"/>
    </source>
</evidence>
<comment type="caution">
    <text evidence="3">The sequence shown here is derived from an EMBL/GenBank/DDBJ whole genome shotgun (WGS) entry which is preliminary data.</text>
</comment>
<organism evidence="3 4">
    <name type="scientific">Phenylobacterium ferrooxidans</name>
    <dbReference type="NCBI Taxonomy" id="2982689"/>
    <lineage>
        <taxon>Bacteria</taxon>
        <taxon>Pseudomonadati</taxon>
        <taxon>Pseudomonadota</taxon>
        <taxon>Alphaproteobacteria</taxon>
        <taxon>Caulobacterales</taxon>
        <taxon>Caulobacteraceae</taxon>
        <taxon>Phenylobacterium</taxon>
    </lineage>
</organism>
<dbReference type="RefSeq" id="WP_377369024.1">
    <property type="nucleotide sequence ID" value="NZ_JAOTJD010000011.1"/>
</dbReference>
<dbReference type="EMBL" id="JAOTJD010000011">
    <property type="protein sequence ID" value="MFD3263823.1"/>
    <property type="molecule type" value="Genomic_DNA"/>
</dbReference>